<keyword evidence="3" id="KW-1185">Reference proteome</keyword>
<feature type="transmembrane region" description="Helical" evidence="1">
    <location>
        <begin position="21"/>
        <end position="46"/>
    </location>
</feature>
<evidence type="ECO:0000313" key="3">
    <source>
        <dbReference type="Proteomes" id="UP000004994"/>
    </source>
</evidence>
<dbReference type="Proteomes" id="UP000004994">
    <property type="component" value="Chromosome 1"/>
</dbReference>
<evidence type="ECO:0000256" key="1">
    <source>
        <dbReference type="SAM" id="Phobius"/>
    </source>
</evidence>
<dbReference type="Gramene" id="Solyc01g110810.3.1">
    <property type="protein sequence ID" value="Solyc01g110810.3.1.1"/>
    <property type="gene ID" value="Solyc01g110810.3"/>
</dbReference>
<keyword evidence="1" id="KW-0812">Transmembrane</keyword>
<keyword evidence="1" id="KW-0472">Membrane</keyword>
<organism evidence="2">
    <name type="scientific">Solanum lycopersicum</name>
    <name type="common">Tomato</name>
    <name type="synonym">Lycopersicon esculentum</name>
    <dbReference type="NCBI Taxonomy" id="4081"/>
    <lineage>
        <taxon>Eukaryota</taxon>
        <taxon>Viridiplantae</taxon>
        <taxon>Streptophyta</taxon>
        <taxon>Embryophyta</taxon>
        <taxon>Tracheophyta</taxon>
        <taxon>Spermatophyta</taxon>
        <taxon>Magnoliopsida</taxon>
        <taxon>eudicotyledons</taxon>
        <taxon>Gunneridae</taxon>
        <taxon>Pentapetalae</taxon>
        <taxon>asterids</taxon>
        <taxon>lamiids</taxon>
        <taxon>Solanales</taxon>
        <taxon>Solanaceae</taxon>
        <taxon>Solanoideae</taxon>
        <taxon>Solaneae</taxon>
        <taxon>Solanum</taxon>
        <taxon>Solanum subgen. Lycopersicon</taxon>
    </lineage>
</organism>
<evidence type="ECO:0000313" key="2">
    <source>
        <dbReference type="EnsemblPlants" id="Solyc01g110810.3.1.1"/>
    </source>
</evidence>
<dbReference type="InParanoid" id="A0A3Q7EUA1"/>
<dbReference type="AlphaFoldDB" id="A0A3Q7EUA1"/>
<accession>A0A3Q7EUA1</accession>
<proteinExistence type="predicted"/>
<reference evidence="2" key="2">
    <citation type="submission" date="2019-01" db="UniProtKB">
        <authorList>
            <consortium name="EnsemblPlants"/>
        </authorList>
    </citation>
    <scope>IDENTIFICATION</scope>
    <source>
        <strain evidence="2">cv. Heinz 1706</strain>
    </source>
</reference>
<reference evidence="2" key="1">
    <citation type="journal article" date="2012" name="Nature">
        <title>The tomato genome sequence provides insights into fleshy fruit evolution.</title>
        <authorList>
            <consortium name="Tomato Genome Consortium"/>
        </authorList>
    </citation>
    <scope>NUCLEOTIDE SEQUENCE [LARGE SCALE GENOMIC DNA]</scope>
    <source>
        <strain evidence="2">cv. Heinz 1706</strain>
    </source>
</reference>
<keyword evidence="1" id="KW-1133">Transmembrane helix</keyword>
<protein>
    <submittedName>
        <fullName evidence="2">Uncharacterized protein</fullName>
    </submittedName>
</protein>
<name>A0A3Q7EUA1_SOLLC</name>
<dbReference type="PaxDb" id="4081-Solyc01g110810.2.1"/>
<sequence length="97" mass="11653">MVHQMSGAKMRRSYHHFFSEAQLVSWNPMIVSSLFIVHLWTVLFHWQFTEIAERSLCCFISYDFRFFANLDSGNIQWYVDYELVFHYAESFLPCKVA</sequence>
<dbReference type="EnsemblPlants" id="Solyc01g110810.3.1">
    <property type="protein sequence ID" value="Solyc01g110810.3.1.1"/>
    <property type="gene ID" value="Solyc01g110810.3"/>
</dbReference>